<dbReference type="OMA" id="NSVQRKQ"/>
<evidence type="ECO:0000256" key="4">
    <source>
        <dbReference type="ARBA" id="ARBA00022527"/>
    </source>
</evidence>
<feature type="compositionally biased region" description="Pro residues" evidence="15">
    <location>
        <begin position="1151"/>
        <end position="1162"/>
    </location>
</feature>
<feature type="binding site" evidence="14">
    <location>
        <position position="678"/>
    </location>
    <ligand>
        <name>ATP</name>
        <dbReference type="ChEBI" id="CHEBI:30616"/>
    </ligand>
</feature>
<evidence type="ECO:0000313" key="18">
    <source>
        <dbReference type="Proteomes" id="UP000694385"/>
    </source>
</evidence>
<reference evidence="17" key="2">
    <citation type="submission" date="2025-09" db="UniProtKB">
        <authorList>
            <consortium name="Ensembl"/>
        </authorList>
    </citation>
    <scope>IDENTIFICATION</scope>
</reference>
<evidence type="ECO:0000256" key="14">
    <source>
        <dbReference type="PROSITE-ProRule" id="PRU10141"/>
    </source>
</evidence>
<dbReference type="Pfam" id="PF19039">
    <property type="entry name" value="ASK_PH"/>
    <property type="match status" value="1"/>
</dbReference>
<keyword evidence="4" id="KW-0723">Serine/threonine-protein kinase</keyword>
<evidence type="ECO:0000256" key="3">
    <source>
        <dbReference type="ARBA" id="ARBA00012406"/>
    </source>
</evidence>
<keyword evidence="9 14" id="KW-0067">ATP-binding</keyword>
<dbReference type="PROSITE" id="PS50011">
    <property type="entry name" value="PROTEIN_KINASE_DOM"/>
    <property type="match status" value="1"/>
</dbReference>
<dbReference type="GeneID" id="101597466"/>
<keyword evidence="7 14" id="KW-0547">Nucleotide-binding</keyword>
<dbReference type="GO" id="GO:0004709">
    <property type="term" value="F:MAP kinase kinase kinase activity"/>
    <property type="evidence" value="ECO:0007669"/>
    <property type="project" value="UniProtKB-EC"/>
</dbReference>
<dbReference type="GeneTree" id="ENSGT00940000159398"/>
<keyword evidence="11" id="KW-0175">Coiled coil</keyword>
<dbReference type="Proteomes" id="UP000694385">
    <property type="component" value="Unassembled WGS sequence"/>
</dbReference>
<reference evidence="17" key="1">
    <citation type="submission" date="2025-08" db="UniProtKB">
        <authorList>
            <consortium name="Ensembl"/>
        </authorList>
    </citation>
    <scope>IDENTIFICATION</scope>
</reference>
<dbReference type="GO" id="GO:0033554">
    <property type="term" value="P:cellular response to stress"/>
    <property type="evidence" value="ECO:0007669"/>
    <property type="project" value="TreeGrafter"/>
</dbReference>
<dbReference type="Gene3D" id="1.10.510.10">
    <property type="entry name" value="Transferase(Phosphotransferase) domain 1"/>
    <property type="match status" value="1"/>
</dbReference>
<dbReference type="PANTHER" id="PTHR11584">
    <property type="entry name" value="SERINE/THREONINE PROTEIN KINASE"/>
    <property type="match status" value="1"/>
</dbReference>
<evidence type="ECO:0000256" key="1">
    <source>
        <dbReference type="ARBA" id="ARBA00001946"/>
    </source>
</evidence>
<dbReference type="InterPro" id="IPR013761">
    <property type="entry name" value="SAM/pointed_sf"/>
</dbReference>
<keyword evidence="8" id="KW-0418">Kinase</keyword>
<evidence type="ECO:0000256" key="5">
    <source>
        <dbReference type="ARBA" id="ARBA00022679"/>
    </source>
</evidence>
<evidence type="ECO:0000256" key="8">
    <source>
        <dbReference type="ARBA" id="ARBA00022777"/>
    </source>
</evidence>
<feature type="compositionally biased region" description="Basic and acidic residues" evidence="15">
    <location>
        <begin position="1126"/>
        <end position="1146"/>
    </location>
</feature>
<gene>
    <name evidence="17" type="primary">Map3k6</name>
</gene>
<keyword evidence="6" id="KW-0479">Metal-binding</keyword>
<feature type="domain" description="Protein kinase" evidence="16">
    <location>
        <begin position="649"/>
        <end position="907"/>
    </location>
</feature>
<evidence type="ECO:0000256" key="6">
    <source>
        <dbReference type="ARBA" id="ARBA00022723"/>
    </source>
</evidence>
<evidence type="ECO:0000256" key="7">
    <source>
        <dbReference type="ARBA" id="ARBA00022741"/>
    </source>
</evidence>
<dbReference type="PANTHER" id="PTHR11584:SF391">
    <property type="entry name" value="MITOGEN-ACTIVATED PROTEIN KINASE KINASE KINASE 6"/>
    <property type="match status" value="1"/>
</dbReference>
<dbReference type="EC" id="2.7.11.25" evidence="3"/>
<evidence type="ECO:0000256" key="12">
    <source>
        <dbReference type="ARBA" id="ARBA00047559"/>
    </source>
</evidence>
<dbReference type="InterPro" id="IPR025136">
    <property type="entry name" value="MAP3K_TRAF-bd"/>
</dbReference>
<dbReference type="SUPFAM" id="SSF56112">
    <property type="entry name" value="Protein kinase-like (PK-like)"/>
    <property type="match status" value="1"/>
</dbReference>
<sequence length="1293" mass="143170">MAGPCARAGAVERAGSCWQDPLAEALSPGRPVSVAPGRGCARSRPLSVVYVLTREPGPGPEAGAGAEAEPLPLRCLREACAQLPGTRPAPQLRSLPFGTLALGDTAALDSFYNADVVVLEVSSSLAQPSLFYHLGVRESFSMTNNVLLCSQAELPGLQALREDVFQKNSDCVGSYTLIPYVVTATGRVLCGDAGLLRGMADGLVQAGVGTEALLTPLVGRLARLLEATPTDSCGYFRETIRQDIRQARERFSGHQLRQELARLQRRLDSVELLSPDIIMNLLLSYRDVQDYSAIIELVETLQALPTCDVAEQHNVRFHYTFALNRRNRPGDREKALAVLLPLVQFEGPVAPDLYCMCGRVYKDMFFSSGFQDAGPLKQAYHWYRKAFDVEPSLHSGINAAVLLIAAGQQFEDSEELQLIGMKLGCLLARKGCVEKMQYYWDVGFYLGAQILANDPTQVVLAAEQLYKLNAPIWYLVSVMETFLLYQHFRPTPEPSGGPLLRAHFWLHFLLQSCQPFKSASPHQDQCLVLILEMNKVLLPARLELQGTDPVSAVTLSLLEPDTQDDPSSWTFPVASICGISASKLDERCCFLYALPPAQDAQLCFPSIERCQWFCSLIQALVTNPDSSAPMEEAEGVREVLEFDYEYSETGERLVLGKGTYGVVYAGRDRHTRVRIAIKEIPERDSRFSQPLHEEIALHKRLRHKNIVRYLGSASQGGYLKIFMEEVPGGSLSSLLRSVWGPLKDNESTISFYTRQILQGLSYLHENRIVHRDIKGDNVLINTFSGLLKISDFGTSKRLAGITPCTETFTGTLQYMAPEIIDQGPRGYGKAADIWSLGCTVIEMATGRPPFHELGNPQAAMFQVGMYKVHPPMPSSLSAEAQAFLLRTFEPDPRLRASAQELLEDPFLQPGRRSRSPGSPRRAPRPSDAPSAGPTPSADSATQSQTFPRPQTPSQHPLSPPKRCLSYGDTSQLRVPEEPGAEEPTSPEESSGLSLLHLESERRAMLAEVLEQELPVLAEHLRLEQEQGSPLGRNYVEQLLRCLGAHIHTPNRRRLAQELRALQTHLRAQGLGPALLNGPLFAFPAAVKQILRRRQIRPHWMFVLDSLLSRSVRAALAVLDAEVEKKVVSPRSEEGSKEEESQQKQQERQVLPNPPEPEQGPPPLIVQLSLLRAETDRLRDVLAEKEREYQTLVHQALGRINVEAMSYVLASEPPAALPKDQSLVQWLQELSVDPATIQTLLNHSFTLHALLTCATRDDLLYSRIRGGMVCRIWRAILAHRGGSTAVTQGTRQAE</sequence>
<organism evidence="17 18">
    <name type="scientific">Jaculus jaculus</name>
    <name type="common">Lesser Egyptian jerboa</name>
    <dbReference type="NCBI Taxonomy" id="51337"/>
    <lineage>
        <taxon>Eukaryota</taxon>
        <taxon>Metazoa</taxon>
        <taxon>Chordata</taxon>
        <taxon>Craniata</taxon>
        <taxon>Vertebrata</taxon>
        <taxon>Euteleostomi</taxon>
        <taxon>Mammalia</taxon>
        <taxon>Eutheria</taxon>
        <taxon>Euarchontoglires</taxon>
        <taxon>Glires</taxon>
        <taxon>Rodentia</taxon>
        <taxon>Myomorpha</taxon>
        <taxon>Dipodoidea</taxon>
        <taxon>Dipodidae</taxon>
        <taxon>Dipodinae</taxon>
        <taxon>Jaculus</taxon>
    </lineage>
</organism>
<dbReference type="Pfam" id="PF20309">
    <property type="entry name" value="DRHyd-ASK"/>
    <property type="match status" value="1"/>
</dbReference>
<feature type="compositionally biased region" description="Polar residues" evidence="15">
    <location>
        <begin position="936"/>
        <end position="956"/>
    </location>
</feature>
<dbReference type="InterPro" id="IPR017441">
    <property type="entry name" value="Protein_kinase_ATP_BS"/>
</dbReference>
<feature type="compositionally biased region" description="Low complexity" evidence="15">
    <location>
        <begin position="915"/>
        <end position="933"/>
    </location>
</feature>
<evidence type="ECO:0000259" key="16">
    <source>
        <dbReference type="PROSITE" id="PS50011"/>
    </source>
</evidence>
<evidence type="ECO:0000256" key="11">
    <source>
        <dbReference type="ARBA" id="ARBA00023054"/>
    </source>
</evidence>
<dbReference type="GO" id="GO:0005524">
    <property type="term" value="F:ATP binding"/>
    <property type="evidence" value="ECO:0007669"/>
    <property type="project" value="UniProtKB-UniRule"/>
</dbReference>
<accession>A0A8C5L5P5</accession>
<dbReference type="CTD" id="9064"/>
<keyword evidence="10" id="KW-0460">Magnesium</keyword>
<proteinExistence type="inferred from homology"/>
<comment type="similarity">
    <text evidence="2">Belongs to the protein kinase superfamily. STE Ser/Thr protein kinase family. MAP kinase kinase kinase subfamily.</text>
</comment>
<comment type="cofactor">
    <cofactor evidence="1">
        <name>Mg(2+)</name>
        <dbReference type="ChEBI" id="CHEBI:18420"/>
    </cofactor>
</comment>
<dbReference type="PROSITE" id="PS00108">
    <property type="entry name" value="PROTEIN_KINASE_ST"/>
    <property type="match status" value="1"/>
</dbReference>
<evidence type="ECO:0000256" key="10">
    <source>
        <dbReference type="ARBA" id="ARBA00022842"/>
    </source>
</evidence>
<feature type="region of interest" description="Disordered" evidence="15">
    <location>
        <begin position="1126"/>
        <end position="1162"/>
    </location>
</feature>
<dbReference type="FunFam" id="1.10.510.10:FF:000054">
    <property type="entry name" value="Mitogen-activated protein kinase kinase kinase 5"/>
    <property type="match status" value="1"/>
</dbReference>
<dbReference type="SMART" id="SM00220">
    <property type="entry name" value="S_TKc"/>
    <property type="match status" value="1"/>
</dbReference>
<dbReference type="InterPro" id="IPR000719">
    <property type="entry name" value="Prot_kinase_dom"/>
</dbReference>
<dbReference type="OrthoDB" id="275301at2759"/>
<comment type="catalytic activity">
    <reaction evidence="13">
        <text>L-seryl-[protein] + ATP = O-phospho-L-seryl-[protein] + ADP + H(+)</text>
        <dbReference type="Rhea" id="RHEA:17989"/>
        <dbReference type="Rhea" id="RHEA-COMP:9863"/>
        <dbReference type="Rhea" id="RHEA-COMP:11604"/>
        <dbReference type="ChEBI" id="CHEBI:15378"/>
        <dbReference type="ChEBI" id="CHEBI:29999"/>
        <dbReference type="ChEBI" id="CHEBI:30616"/>
        <dbReference type="ChEBI" id="CHEBI:83421"/>
        <dbReference type="ChEBI" id="CHEBI:456216"/>
        <dbReference type="EC" id="2.7.11.25"/>
    </reaction>
</comment>
<dbReference type="PROSITE" id="PS00107">
    <property type="entry name" value="PROTEIN_KINASE_ATP"/>
    <property type="match status" value="1"/>
</dbReference>
<feature type="region of interest" description="Disordered" evidence="15">
    <location>
        <begin position="900"/>
        <end position="992"/>
    </location>
</feature>
<keyword evidence="5" id="KW-0808">Transferase</keyword>
<dbReference type="SUPFAM" id="SSF47769">
    <property type="entry name" value="SAM/Pointed domain"/>
    <property type="match status" value="1"/>
</dbReference>
<dbReference type="FunFam" id="3.30.200.20:FF:000067">
    <property type="entry name" value="Mitogen-activated protein kinase kinase kinase 5"/>
    <property type="match status" value="1"/>
</dbReference>
<dbReference type="Gene3D" id="3.30.200.20">
    <property type="entry name" value="Phosphorylase Kinase, domain 1"/>
    <property type="match status" value="1"/>
</dbReference>
<dbReference type="InterPro" id="IPR046872">
    <property type="entry name" value="DRHyd-ASK"/>
</dbReference>
<feature type="compositionally biased region" description="Low complexity" evidence="15">
    <location>
        <begin position="981"/>
        <end position="992"/>
    </location>
</feature>
<evidence type="ECO:0000256" key="13">
    <source>
        <dbReference type="ARBA" id="ARBA00048329"/>
    </source>
</evidence>
<dbReference type="CDD" id="cd06624">
    <property type="entry name" value="STKc_ASK"/>
    <property type="match status" value="1"/>
</dbReference>
<protein>
    <recommendedName>
        <fullName evidence="3">mitogen-activated protein kinase kinase kinase</fullName>
        <ecNumber evidence="3">2.7.11.25</ecNumber>
    </recommendedName>
</protein>
<dbReference type="InterPro" id="IPR011009">
    <property type="entry name" value="Kinase-like_dom_sf"/>
</dbReference>
<dbReference type="Pfam" id="PF20302">
    <property type="entry name" value="HisK-N-like"/>
    <property type="match status" value="1"/>
</dbReference>
<dbReference type="InterPro" id="IPR046873">
    <property type="entry name" value="HisK-N-like"/>
</dbReference>
<evidence type="ECO:0000313" key="17">
    <source>
        <dbReference type="Ensembl" id="ENSJJAP00000019132.1"/>
    </source>
</evidence>
<evidence type="ECO:0000256" key="2">
    <source>
        <dbReference type="ARBA" id="ARBA00006529"/>
    </source>
</evidence>
<dbReference type="Ensembl" id="ENSJJAT00000025668.1">
    <property type="protein sequence ID" value="ENSJJAP00000019132.1"/>
    <property type="gene ID" value="ENSJJAG00000020163.1"/>
</dbReference>
<name>A0A8C5L5P5_JACJA</name>
<evidence type="ECO:0000256" key="15">
    <source>
        <dbReference type="SAM" id="MobiDB-lite"/>
    </source>
</evidence>
<keyword evidence="18" id="KW-1185">Reference proteome</keyword>
<dbReference type="GO" id="GO:0000287">
    <property type="term" value="F:magnesium ion binding"/>
    <property type="evidence" value="ECO:0007669"/>
    <property type="project" value="Ensembl"/>
</dbReference>
<dbReference type="InterPro" id="IPR008271">
    <property type="entry name" value="Ser/Thr_kinase_AS"/>
</dbReference>
<dbReference type="InterPro" id="IPR043969">
    <property type="entry name" value="MAP3K_PH"/>
</dbReference>
<evidence type="ECO:0000256" key="9">
    <source>
        <dbReference type="ARBA" id="ARBA00022840"/>
    </source>
</evidence>
<dbReference type="Pfam" id="PF13281">
    <property type="entry name" value="MAP3K_TRAF_bd"/>
    <property type="match status" value="1"/>
</dbReference>
<comment type="catalytic activity">
    <reaction evidence="12">
        <text>L-threonyl-[protein] + ATP = O-phospho-L-threonyl-[protein] + ADP + H(+)</text>
        <dbReference type="Rhea" id="RHEA:46608"/>
        <dbReference type="Rhea" id="RHEA-COMP:11060"/>
        <dbReference type="Rhea" id="RHEA-COMP:11605"/>
        <dbReference type="ChEBI" id="CHEBI:15378"/>
        <dbReference type="ChEBI" id="CHEBI:30013"/>
        <dbReference type="ChEBI" id="CHEBI:30616"/>
        <dbReference type="ChEBI" id="CHEBI:61977"/>
        <dbReference type="ChEBI" id="CHEBI:456216"/>
        <dbReference type="EC" id="2.7.11.25"/>
    </reaction>
</comment>
<dbReference type="Pfam" id="PF00069">
    <property type="entry name" value="Pkinase"/>
    <property type="match status" value="1"/>
</dbReference>